<dbReference type="AlphaFoldDB" id="A0A0F4TDA7"/>
<dbReference type="Gene3D" id="3.40.630.30">
    <property type="match status" value="1"/>
</dbReference>
<proteinExistence type="predicted"/>
<dbReference type="Proteomes" id="UP000033500">
    <property type="component" value="Unassembled WGS sequence"/>
</dbReference>
<reference evidence="2 3" key="1">
    <citation type="submission" date="2015-03" db="EMBL/GenBank/DDBJ databases">
        <title>Comparative genomics of Pseudomonas insights into diversity of traits involved in vanlence and defense.</title>
        <authorList>
            <person name="Qin Y."/>
        </authorList>
    </citation>
    <scope>NUCLEOTIDE SEQUENCE [LARGE SCALE GENOMIC DNA]</scope>
    <source>
        <strain evidence="2 3">C3</strain>
    </source>
</reference>
<sequence length="324" mass="35980">MTIEVVRYQPALSEAWNAFCAKAANATFLHSRRFLEYHGDRFLDVSVVLMHAGSIVGVFPAAQSPADRSMVVSHPGITYGGIVHDGYLCGGKMIEALERVGEHYRESGYERLRYKAVPHIYQSRPSQDDLYALFRLGARRSRCDLSCTIDLADRAKPSERRRRGLKKALKSVSVVTGAEQVRALWQVLADNLERKHGAAPVHSVEEMEQLITLFPESIELFCARIDGQVEAGIVVFKARTAWHAQYIAASEVAYSVSALDAVFDHATTEALSAGVRYFDFGTSNECEGTVLNEGLYQYKHEYGGGGAVHEYYDIDLLGVQHVCV</sequence>
<accession>A0A0F4TDA7</accession>
<evidence type="ECO:0000313" key="3">
    <source>
        <dbReference type="Proteomes" id="UP000033500"/>
    </source>
</evidence>
<dbReference type="PATRIC" id="fig|294.131.peg.2788"/>
<feature type="domain" description="BioF2-like acetyltransferase" evidence="1">
    <location>
        <begin position="162"/>
        <end position="285"/>
    </location>
</feature>
<gene>
    <name evidence="2" type="ORF">VC34_19505</name>
</gene>
<comment type="caution">
    <text evidence="2">The sequence shown here is derived from an EMBL/GenBank/DDBJ whole genome shotgun (WGS) entry which is preliminary data.</text>
</comment>
<dbReference type="EMBL" id="LACD01000022">
    <property type="protein sequence ID" value="KJZ41950.1"/>
    <property type="molecule type" value="Genomic_DNA"/>
</dbReference>
<dbReference type="SUPFAM" id="SSF55729">
    <property type="entry name" value="Acyl-CoA N-acyltransferases (Nat)"/>
    <property type="match status" value="1"/>
</dbReference>
<evidence type="ECO:0000259" key="1">
    <source>
        <dbReference type="Pfam" id="PF13480"/>
    </source>
</evidence>
<dbReference type="RefSeq" id="WP_046047975.1">
    <property type="nucleotide sequence ID" value="NZ_LACD01000022.1"/>
</dbReference>
<name>A0A0F4TDA7_PSEFL</name>
<dbReference type="InterPro" id="IPR038740">
    <property type="entry name" value="BioF2-like_GNAT_dom"/>
</dbReference>
<evidence type="ECO:0000313" key="2">
    <source>
        <dbReference type="EMBL" id="KJZ41950.1"/>
    </source>
</evidence>
<dbReference type="InterPro" id="IPR016181">
    <property type="entry name" value="Acyl_CoA_acyltransferase"/>
</dbReference>
<dbReference type="Pfam" id="PF13480">
    <property type="entry name" value="Acetyltransf_6"/>
    <property type="match status" value="1"/>
</dbReference>
<organism evidence="2 3">
    <name type="scientific">Pseudomonas fluorescens</name>
    <dbReference type="NCBI Taxonomy" id="294"/>
    <lineage>
        <taxon>Bacteria</taxon>
        <taxon>Pseudomonadati</taxon>
        <taxon>Pseudomonadota</taxon>
        <taxon>Gammaproteobacteria</taxon>
        <taxon>Pseudomonadales</taxon>
        <taxon>Pseudomonadaceae</taxon>
        <taxon>Pseudomonas</taxon>
    </lineage>
</organism>
<protein>
    <submittedName>
        <fullName evidence="2">Methicillin resistance protein</fullName>
    </submittedName>
</protein>